<dbReference type="Proteomes" id="UP000554286">
    <property type="component" value="Unassembled WGS sequence"/>
</dbReference>
<sequence length="204" mass="21096">MLVLSGALWIGLSGCAAITTGTTQSMVVGTTPRDGARCSMTNEKGSWTVAKTPGASTVTRAYGDLVITCTHPDGSTGKTSVQSGTKGAAFGNIIAGGIIGAAVDMSSGAAYQYPSNITVSLGDPRIRPGTAAAPSPSRGADSLPTTGLSTPAAVVETRRVSAEDRLSRDEVGTRLQKLRSLKEQGLIPENEYRIQVRALLDRMQ</sequence>
<keyword evidence="4" id="KW-1185">Reference proteome</keyword>
<accession>A0A7W6RCH1</accession>
<evidence type="ECO:0008006" key="5">
    <source>
        <dbReference type="Google" id="ProtNLM"/>
    </source>
</evidence>
<feature type="signal peptide" evidence="2">
    <location>
        <begin position="1"/>
        <end position="16"/>
    </location>
</feature>
<dbReference type="EMBL" id="JACIGK010000009">
    <property type="protein sequence ID" value="MBB4265961.1"/>
    <property type="molecule type" value="Genomic_DNA"/>
</dbReference>
<comment type="caution">
    <text evidence="3">The sequence shown here is derived from an EMBL/GenBank/DDBJ whole genome shotgun (WGS) entry which is preliminary data.</text>
</comment>
<organism evidence="3 4">
    <name type="scientific">Roseospira visakhapatnamensis</name>
    <dbReference type="NCBI Taxonomy" id="390880"/>
    <lineage>
        <taxon>Bacteria</taxon>
        <taxon>Pseudomonadati</taxon>
        <taxon>Pseudomonadota</taxon>
        <taxon>Alphaproteobacteria</taxon>
        <taxon>Rhodospirillales</taxon>
        <taxon>Rhodospirillaceae</taxon>
        <taxon>Roseospira</taxon>
    </lineage>
</organism>
<feature type="chain" id="PRO_5030708535" description="SHOCT domain-containing protein" evidence="2">
    <location>
        <begin position="17"/>
        <end position="204"/>
    </location>
</feature>
<dbReference type="AlphaFoldDB" id="A0A7W6RCH1"/>
<evidence type="ECO:0000256" key="1">
    <source>
        <dbReference type="SAM" id="MobiDB-lite"/>
    </source>
</evidence>
<dbReference type="RefSeq" id="WP_184043833.1">
    <property type="nucleotide sequence ID" value="NZ_JACIGK010000009.1"/>
</dbReference>
<feature type="region of interest" description="Disordered" evidence="1">
    <location>
        <begin position="124"/>
        <end position="151"/>
    </location>
</feature>
<name>A0A7W6RCH1_9PROT</name>
<reference evidence="3 4" key="1">
    <citation type="submission" date="2020-08" db="EMBL/GenBank/DDBJ databases">
        <title>Genome sequencing of Purple Non-Sulfur Bacteria from various extreme environments.</title>
        <authorList>
            <person name="Mayer M."/>
        </authorList>
    </citation>
    <scope>NUCLEOTIDE SEQUENCE [LARGE SCALE GENOMIC DNA]</scope>
    <source>
        <strain evidence="3 4">JA131</strain>
    </source>
</reference>
<evidence type="ECO:0000313" key="3">
    <source>
        <dbReference type="EMBL" id="MBB4265961.1"/>
    </source>
</evidence>
<gene>
    <name evidence="3" type="ORF">GGD89_001586</name>
</gene>
<keyword evidence="2" id="KW-0732">Signal</keyword>
<evidence type="ECO:0000256" key="2">
    <source>
        <dbReference type="SAM" id="SignalP"/>
    </source>
</evidence>
<evidence type="ECO:0000313" key="4">
    <source>
        <dbReference type="Proteomes" id="UP000554286"/>
    </source>
</evidence>
<protein>
    <recommendedName>
        <fullName evidence="5">SHOCT domain-containing protein</fullName>
    </recommendedName>
</protein>
<proteinExistence type="predicted"/>